<name>A0A2P1PUS4_9GAMM</name>
<reference evidence="1 2" key="2">
    <citation type="submission" date="2018-03" db="EMBL/GenBank/DDBJ databases">
        <authorList>
            <person name="Keele B.F."/>
        </authorList>
    </citation>
    <scope>NUCLEOTIDE SEQUENCE [LARGE SCALE GENOMIC DNA]</scope>
    <source>
        <strain evidence="1 2">D13</strain>
    </source>
</reference>
<keyword evidence="2" id="KW-1185">Reference proteome</keyword>
<sequence length="334" mass="37317">MRTLKLLLVYEPDMAMDYSRLGLQDLVDHLNGAEIRDSGGQHHSVSVTTLKVDRNSRTDRLADALAIGREIDQLWLFGGLEVQDDQDRLGPSAQAALFARMQSGLGIFATGDHETLGGGLCGDIPRIRHMRYWRRREQSDRYPPAISGAYSAETGMAPLFGRKADYGSNRDTDLTPKPVWFANRVLPSGVKSNALVHPLGFHSEIGRIGYLPDHMHEGTCRPVRASHDDVSVTAEDVPEHGRYEMVAWTVRRGFDAEGIDDVPVVEPIIHCFDHPSQGRIVVDSTFHHFTSSNVRAMRQAEQPEAIGPWTHCKEYPLNIVAWLSRVTRATRAPH</sequence>
<dbReference type="EMBL" id="CP027860">
    <property type="protein sequence ID" value="AVP98588.1"/>
    <property type="molecule type" value="Genomic_DNA"/>
</dbReference>
<proteinExistence type="predicted"/>
<evidence type="ECO:0000313" key="2">
    <source>
        <dbReference type="Proteomes" id="UP000241074"/>
    </source>
</evidence>
<evidence type="ECO:0008006" key="3">
    <source>
        <dbReference type="Google" id="ProtNLM"/>
    </source>
</evidence>
<dbReference type="KEGG" id="xba:C7S18_15945"/>
<evidence type="ECO:0000313" key="1">
    <source>
        <dbReference type="EMBL" id="AVP98588.1"/>
    </source>
</evidence>
<dbReference type="RefSeq" id="WP_106892509.1">
    <property type="nucleotide sequence ID" value="NZ_CP027860.1"/>
</dbReference>
<gene>
    <name evidence="1" type="ORF">C7S18_15945</name>
</gene>
<dbReference type="OrthoDB" id="5937513at2"/>
<dbReference type="AlphaFoldDB" id="A0A2P1PUS4"/>
<dbReference type="Proteomes" id="UP000241074">
    <property type="component" value="Chromosome"/>
</dbReference>
<protein>
    <recommendedName>
        <fullName evidence="3">ThuA-like domain-containing protein</fullName>
    </recommendedName>
</protein>
<accession>A0A2P1PUS4</accession>
<reference evidence="1 2" key="1">
    <citation type="submission" date="2018-03" db="EMBL/GenBank/DDBJ databases">
        <title>Ahniella affigens gen. nov., sp. nov., a gammaproteobacterium isolated from sandy soil near a stream.</title>
        <authorList>
            <person name="Ko Y."/>
            <person name="Kim J.-H."/>
        </authorList>
    </citation>
    <scope>NUCLEOTIDE SEQUENCE [LARGE SCALE GENOMIC DNA]</scope>
    <source>
        <strain evidence="1 2">D13</strain>
    </source>
</reference>
<organism evidence="1 2">
    <name type="scientific">Ahniella affigens</name>
    <dbReference type="NCBI Taxonomy" id="2021234"/>
    <lineage>
        <taxon>Bacteria</taxon>
        <taxon>Pseudomonadati</taxon>
        <taxon>Pseudomonadota</taxon>
        <taxon>Gammaproteobacteria</taxon>
        <taxon>Lysobacterales</taxon>
        <taxon>Rhodanobacteraceae</taxon>
        <taxon>Ahniella</taxon>
    </lineage>
</organism>